<keyword evidence="2 6" id="KW-0560">Oxidoreductase</keyword>
<dbReference type="PANTHER" id="PTHR46300:SF2">
    <property type="entry name" value="CYTOCHROME P450 MONOOXYGENASE ALNH-RELATED"/>
    <property type="match status" value="1"/>
</dbReference>
<evidence type="ECO:0000256" key="2">
    <source>
        <dbReference type="ARBA" id="ARBA00023002"/>
    </source>
</evidence>
<dbReference type="GO" id="GO:0020037">
    <property type="term" value="F:heme binding"/>
    <property type="evidence" value="ECO:0007669"/>
    <property type="project" value="InterPro"/>
</dbReference>
<comment type="cofactor">
    <cofactor evidence="5">
        <name>heme</name>
        <dbReference type="ChEBI" id="CHEBI:30413"/>
    </cofactor>
</comment>
<reference evidence="7 8" key="1">
    <citation type="submission" date="2020-12" db="EMBL/GenBank/DDBJ databases">
        <title>Metabolic potential, ecology and presence of endohyphal bacteria is reflected in genomic diversity of Mucoromycotina.</title>
        <authorList>
            <person name="Muszewska A."/>
            <person name="Okrasinska A."/>
            <person name="Steczkiewicz K."/>
            <person name="Drgas O."/>
            <person name="Orlowska M."/>
            <person name="Perlinska-Lenart U."/>
            <person name="Aleksandrzak-Piekarczyk T."/>
            <person name="Szatraj K."/>
            <person name="Zielenkiewicz U."/>
            <person name="Pilsyk S."/>
            <person name="Malc E."/>
            <person name="Mieczkowski P."/>
            <person name="Kruszewska J.S."/>
            <person name="Biernat P."/>
            <person name="Pawlowska J."/>
        </authorList>
    </citation>
    <scope>NUCLEOTIDE SEQUENCE [LARGE SCALE GENOMIC DNA]</scope>
    <source>
        <strain evidence="7 8">CBS 142.35</strain>
    </source>
</reference>
<dbReference type="SUPFAM" id="SSF48264">
    <property type="entry name" value="Cytochrome P450"/>
    <property type="match status" value="1"/>
</dbReference>
<dbReference type="InterPro" id="IPR001128">
    <property type="entry name" value="Cyt_P450"/>
</dbReference>
<keyword evidence="5 6" id="KW-0349">Heme</keyword>
<organism evidence="7 8">
    <name type="scientific">Circinella minor</name>
    <dbReference type="NCBI Taxonomy" id="1195481"/>
    <lineage>
        <taxon>Eukaryota</taxon>
        <taxon>Fungi</taxon>
        <taxon>Fungi incertae sedis</taxon>
        <taxon>Mucoromycota</taxon>
        <taxon>Mucoromycotina</taxon>
        <taxon>Mucoromycetes</taxon>
        <taxon>Mucorales</taxon>
        <taxon>Lichtheimiaceae</taxon>
        <taxon>Circinella</taxon>
    </lineage>
</organism>
<dbReference type="InterPro" id="IPR036396">
    <property type="entry name" value="Cyt_P450_sf"/>
</dbReference>
<dbReference type="PRINTS" id="PR00385">
    <property type="entry name" value="P450"/>
</dbReference>
<keyword evidence="3 5" id="KW-0408">Iron</keyword>
<dbReference type="EMBL" id="JAEPRB010000315">
    <property type="protein sequence ID" value="KAG2217227.1"/>
    <property type="molecule type" value="Genomic_DNA"/>
</dbReference>
<evidence type="ECO:0000256" key="1">
    <source>
        <dbReference type="ARBA" id="ARBA00022723"/>
    </source>
</evidence>
<evidence type="ECO:0000313" key="7">
    <source>
        <dbReference type="EMBL" id="KAG2217227.1"/>
    </source>
</evidence>
<feature type="binding site" description="axial binding residue" evidence="5">
    <location>
        <position position="472"/>
    </location>
    <ligand>
        <name>heme</name>
        <dbReference type="ChEBI" id="CHEBI:30413"/>
    </ligand>
    <ligandPart>
        <name>Fe</name>
        <dbReference type="ChEBI" id="CHEBI:18248"/>
    </ligandPart>
</feature>
<evidence type="ECO:0000256" key="3">
    <source>
        <dbReference type="ARBA" id="ARBA00023004"/>
    </source>
</evidence>
<dbReference type="AlphaFoldDB" id="A0A8H7RVZ7"/>
<dbReference type="InterPro" id="IPR050364">
    <property type="entry name" value="Cytochrome_P450_fung"/>
</dbReference>
<dbReference type="OrthoDB" id="1470350at2759"/>
<name>A0A8H7RVZ7_9FUNG</name>
<gene>
    <name evidence="7" type="ORF">INT45_012686</name>
</gene>
<dbReference type="Pfam" id="PF00067">
    <property type="entry name" value="p450"/>
    <property type="match status" value="1"/>
</dbReference>
<evidence type="ECO:0000256" key="6">
    <source>
        <dbReference type="RuleBase" id="RU000461"/>
    </source>
</evidence>
<dbReference type="Gene3D" id="1.10.630.10">
    <property type="entry name" value="Cytochrome P450"/>
    <property type="match status" value="1"/>
</dbReference>
<dbReference type="GO" id="GO:0004497">
    <property type="term" value="F:monooxygenase activity"/>
    <property type="evidence" value="ECO:0007669"/>
    <property type="project" value="UniProtKB-KW"/>
</dbReference>
<dbReference type="Proteomes" id="UP000646827">
    <property type="component" value="Unassembled WGS sequence"/>
</dbReference>
<dbReference type="GO" id="GO:0016705">
    <property type="term" value="F:oxidoreductase activity, acting on paired donors, with incorporation or reduction of molecular oxygen"/>
    <property type="evidence" value="ECO:0007669"/>
    <property type="project" value="InterPro"/>
</dbReference>
<comment type="caution">
    <text evidence="7">The sequence shown here is derived from an EMBL/GenBank/DDBJ whole genome shotgun (WGS) entry which is preliminary data.</text>
</comment>
<evidence type="ECO:0000313" key="8">
    <source>
        <dbReference type="Proteomes" id="UP000646827"/>
    </source>
</evidence>
<dbReference type="InterPro" id="IPR002401">
    <property type="entry name" value="Cyt_P450_E_grp-I"/>
</dbReference>
<dbReference type="GO" id="GO:0005506">
    <property type="term" value="F:iron ion binding"/>
    <property type="evidence" value="ECO:0007669"/>
    <property type="project" value="InterPro"/>
</dbReference>
<sequence>MSQQLTVSGLYSNKFVERFIALISNTTGLSHDGSATAVGVAAIATALFAWQRIRSSRENPAFNGIPTPKGARPIIGHVLSLGSNLPKTFRKWHKELGPVFRIKLGSKDVIVISNPALTHDLLSTNGKYTSDRPDSFALQDFNRGNNHGVVAGNPNDKVYNTLRKTVLNALGPKRLKEESSVLCNEADEFVDLVSTGENIDPLEPLMRISLNFILLTLFSTRTTSIDDPLYKQAIHIITTFMSFTGIVNAAAAVIPILRVLSPILGNDKKMSDFFTNTCKSFYDSLVEKGLDADGDNMAKLLNDELNQGKRGNYDNMFHTIHDMLVAGTDTTGVTITWAFLQISTKPEVQKKIQEEIDAFVDKHGRVPYFWERDSVPYMIAVQRECFRLRPTTEFGVPHAVGEAFEWRGTLIPKDTMIFSNMMDAHVDPEKYPNPEKFDPDRFLGLEDTMFSSANRKAENRDQFNFGWGRRVCPGSHLAETQMFNVWVRVLSRCNIMPAVDKNGNDVPETLDTVSPKSGPTVVSPSPFKIRFVPRNKN</sequence>
<evidence type="ECO:0000256" key="5">
    <source>
        <dbReference type="PIRSR" id="PIRSR602401-1"/>
    </source>
</evidence>
<dbReference type="PROSITE" id="PS00086">
    <property type="entry name" value="CYTOCHROME_P450"/>
    <property type="match status" value="1"/>
</dbReference>
<proteinExistence type="inferred from homology"/>
<dbReference type="PRINTS" id="PR00463">
    <property type="entry name" value="EP450I"/>
</dbReference>
<evidence type="ECO:0008006" key="9">
    <source>
        <dbReference type="Google" id="ProtNLM"/>
    </source>
</evidence>
<accession>A0A8H7RVZ7</accession>
<keyword evidence="4 6" id="KW-0503">Monooxygenase</keyword>
<dbReference type="InterPro" id="IPR017972">
    <property type="entry name" value="Cyt_P450_CS"/>
</dbReference>
<protein>
    <recommendedName>
        <fullName evidence="9">Cytochrome P450</fullName>
    </recommendedName>
</protein>
<evidence type="ECO:0000256" key="4">
    <source>
        <dbReference type="ARBA" id="ARBA00023033"/>
    </source>
</evidence>
<dbReference type="PANTHER" id="PTHR46300">
    <property type="entry name" value="P450, PUTATIVE (EUROFUNG)-RELATED-RELATED"/>
    <property type="match status" value="1"/>
</dbReference>
<comment type="similarity">
    <text evidence="6">Belongs to the cytochrome P450 family.</text>
</comment>
<keyword evidence="1 5" id="KW-0479">Metal-binding</keyword>
<keyword evidence="8" id="KW-1185">Reference proteome</keyword>